<dbReference type="RefSeq" id="XP_016619743.1">
    <property type="nucleotide sequence ID" value="XM_016763419.1"/>
</dbReference>
<protein>
    <recommendedName>
        <fullName evidence="8">Major facilitator superfamily (MFS) profile domain-containing protein</fullName>
    </recommendedName>
</protein>
<dbReference type="Gene3D" id="1.20.1250.20">
    <property type="entry name" value="MFS general substrate transporter like domains"/>
    <property type="match status" value="2"/>
</dbReference>
<dbReference type="GeneID" id="27698607"/>
<dbReference type="CDD" id="cd17370">
    <property type="entry name" value="MFS_MJ1317_like"/>
    <property type="match status" value="1"/>
</dbReference>
<dbReference type="InterPro" id="IPR036259">
    <property type="entry name" value="MFS_trans_sf"/>
</dbReference>
<organism evidence="9 10">
    <name type="scientific">Cladophialophora bantiana (strain ATCC 10958 / CBS 173.52 / CDC B-1940 / NIH 8579)</name>
    <name type="common">Xylohypha bantiana</name>
    <dbReference type="NCBI Taxonomy" id="1442370"/>
    <lineage>
        <taxon>Eukaryota</taxon>
        <taxon>Fungi</taxon>
        <taxon>Dikarya</taxon>
        <taxon>Ascomycota</taxon>
        <taxon>Pezizomycotina</taxon>
        <taxon>Eurotiomycetes</taxon>
        <taxon>Chaetothyriomycetidae</taxon>
        <taxon>Chaetothyriales</taxon>
        <taxon>Herpotrichiellaceae</taxon>
        <taxon>Cladophialophora</taxon>
    </lineage>
</organism>
<keyword evidence="4 7" id="KW-1133">Transmembrane helix</keyword>
<evidence type="ECO:0000259" key="8">
    <source>
        <dbReference type="PROSITE" id="PS50850"/>
    </source>
</evidence>
<dbReference type="InterPro" id="IPR052425">
    <property type="entry name" value="Uncharacterized_MFS-type"/>
</dbReference>
<feature type="domain" description="Major facilitator superfamily (MFS) profile" evidence="8">
    <location>
        <begin position="206"/>
        <end position="442"/>
    </location>
</feature>
<reference evidence="9" key="1">
    <citation type="submission" date="2015-01" db="EMBL/GenBank/DDBJ databases">
        <title>The Genome Sequence of Cladophialophora bantiana CBS 173.52.</title>
        <authorList>
            <consortium name="The Broad Institute Genomics Platform"/>
            <person name="Cuomo C."/>
            <person name="de Hoog S."/>
            <person name="Gorbushina A."/>
            <person name="Stielow B."/>
            <person name="Teixiera M."/>
            <person name="Abouelleil A."/>
            <person name="Chapman S.B."/>
            <person name="Priest M."/>
            <person name="Young S.K."/>
            <person name="Wortman J."/>
            <person name="Nusbaum C."/>
            <person name="Birren B."/>
        </authorList>
    </citation>
    <scope>NUCLEOTIDE SEQUENCE [LARGE SCALE GENOMIC DNA]</scope>
    <source>
        <strain evidence="9">CBS 173.52</strain>
    </source>
</reference>
<evidence type="ECO:0000256" key="4">
    <source>
        <dbReference type="ARBA" id="ARBA00022989"/>
    </source>
</evidence>
<sequence length="442" mass="47285">MNYSETAHDDERGATQAVQESGEESAPLLGRRGNTENGGTSSALKFVLMCGFNSFVADWVYEGSRSILGPYLLLLGADALAISVISGFGEFLGYALRLISGRSADRTGLYWPITIAGYILQMAAVPLLSLARSWQVAGLLIILERVGKATRSPPLKAMLSHAAKSMGFGWAFGIHEAMDQIGALFGPLFVALLLKVKHENYQFTFAMLAAPAAVMLLGVAVARLVYPHPENLESQSPGQDTDKLPRVFWIYLLASSLVGAGFADFPVMAYKFRRTGDLSDEFVPVVYAISMAVAGTGSLAFGRLFDRFGLNLLALLTLVAAAYAPLVFLGRGHVLGIIGSCFWGLGTGVHESIIPAAVAPMVGPGRRASAYGLFTAIYGVSWFLGSTVIGLLFNRWMPAVVIFSVGLQLAAIPLIVYADRLISQSQTSTGAEEEPFLEPSDI</sequence>
<keyword evidence="5 7" id="KW-0472">Membrane</keyword>
<keyword evidence="3 7" id="KW-0812">Transmembrane</keyword>
<dbReference type="VEuPathDB" id="FungiDB:Z519_05679"/>
<dbReference type="Pfam" id="PF07690">
    <property type="entry name" value="MFS_1"/>
    <property type="match status" value="1"/>
</dbReference>
<feature type="transmembrane region" description="Helical" evidence="7">
    <location>
        <begin position="370"/>
        <end position="393"/>
    </location>
</feature>
<comment type="subcellular location">
    <subcellularLocation>
        <location evidence="1">Cell membrane</location>
        <topology evidence="1">Multi-pass membrane protein</topology>
    </subcellularLocation>
</comment>
<evidence type="ECO:0000313" key="9">
    <source>
        <dbReference type="EMBL" id="KIW93074.1"/>
    </source>
</evidence>
<gene>
    <name evidence="9" type="ORF">Z519_05679</name>
</gene>
<feature type="transmembrane region" description="Helical" evidence="7">
    <location>
        <begin position="282"/>
        <end position="301"/>
    </location>
</feature>
<dbReference type="PANTHER" id="PTHR42688">
    <property type="entry name" value="CONSERVED PROTEIN"/>
    <property type="match status" value="1"/>
</dbReference>
<dbReference type="HOGENOM" id="CLU_040020_2_0_1"/>
<dbReference type="Proteomes" id="UP000053789">
    <property type="component" value="Unassembled WGS sequence"/>
</dbReference>
<dbReference type="PANTHER" id="PTHR42688:SF1">
    <property type="entry name" value="BLR5212 PROTEIN"/>
    <property type="match status" value="1"/>
</dbReference>
<dbReference type="AlphaFoldDB" id="A0A0D2I8E1"/>
<evidence type="ECO:0000256" key="6">
    <source>
        <dbReference type="SAM" id="MobiDB-lite"/>
    </source>
</evidence>
<proteinExistence type="predicted"/>
<feature type="compositionally biased region" description="Basic and acidic residues" evidence="6">
    <location>
        <begin position="1"/>
        <end position="13"/>
    </location>
</feature>
<evidence type="ECO:0000256" key="3">
    <source>
        <dbReference type="ARBA" id="ARBA00022692"/>
    </source>
</evidence>
<dbReference type="SUPFAM" id="SSF103473">
    <property type="entry name" value="MFS general substrate transporter"/>
    <property type="match status" value="1"/>
</dbReference>
<dbReference type="EMBL" id="KN846987">
    <property type="protein sequence ID" value="KIW93074.1"/>
    <property type="molecule type" value="Genomic_DNA"/>
</dbReference>
<accession>A0A0D2I8E1</accession>
<evidence type="ECO:0000256" key="2">
    <source>
        <dbReference type="ARBA" id="ARBA00022475"/>
    </source>
</evidence>
<dbReference type="InterPro" id="IPR020846">
    <property type="entry name" value="MFS_dom"/>
</dbReference>
<feature type="transmembrane region" description="Helical" evidence="7">
    <location>
        <begin position="247"/>
        <end position="270"/>
    </location>
</feature>
<keyword evidence="2" id="KW-1003">Cell membrane</keyword>
<dbReference type="GO" id="GO:0022857">
    <property type="term" value="F:transmembrane transporter activity"/>
    <property type="evidence" value="ECO:0007669"/>
    <property type="project" value="InterPro"/>
</dbReference>
<feature type="transmembrane region" description="Helical" evidence="7">
    <location>
        <begin position="168"/>
        <end position="193"/>
    </location>
</feature>
<evidence type="ECO:0000256" key="7">
    <source>
        <dbReference type="SAM" id="Phobius"/>
    </source>
</evidence>
<keyword evidence="10" id="KW-1185">Reference proteome</keyword>
<dbReference type="OrthoDB" id="5316391at2759"/>
<feature type="transmembrane region" description="Helical" evidence="7">
    <location>
        <begin position="205"/>
        <end position="226"/>
    </location>
</feature>
<evidence type="ECO:0000313" key="10">
    <source>
        <dbReference type="Proteomes" id="UP000053789"/>
    </source>
</evidence>
<evidence type="ECO:0000256" key="5">
    <source>
        <dbReference type="ARBA" id="ARBA00023136"/>
    </source>
</evidence>
<feature type="transmembrane region" description="Helical" evidence="7">
    <location>
        <begin position="399"/>
        <end position="418"/>
    </location>
</feature>
<feature type="transmembrane region" description="Helical" evidence="7">
    <location>
        <begin position="109"/>
        <end position="131"/>
    </location>
</feature>
<name>A0A0D2I8E1_CLAB1</name>
<dbReference type="InterPro" id="IPR011701">
    <property type="entry name" value="MFS"/>
</dbReference>
<dbReference type="PROSITE" id="PS50850">
    <property type="entry name" value="MFS"/>
    <property type="match status" value="1"/>
</dbReference>
<evidence type="ECO:0000256" key="1">
    <source>
        <dbReference type="ARBA" id="ARBA00004651"/>
    </source>
</evidence>
<feature type="region of interest" description="Disordered" evidence="6">
    <location>
        <begin position="1"/>
        <end position="36"/>
    </location>
</feature>
<feature type="transmembrane region" description="Helical" evidence="7">
    <location>
        <begin position="308"/>
        <end position="328"/>
    </location>
</feature>
<dbReference type="GO" id="GO:0005886">
    <property type="term" value="C:plasma membrane"/>
    <property type="evidence" value="ECO:0007669"/>
    <property type="project" value="UniProtKB-SubCell"/>
</dbReference>